<dbReference type="Pfam" id="PF11104">
    <property type="entry name" value="PilM_2"/>
    <property type="match status" value="1"/>
</dbReference>
<comment type="caution">
    <text evidence="1">The sequence shown here is derived from an EMBL/GenBank/DDBJ whole genome shotgun (WGS) entry which is preliminary data.</text>
</comment>
<dbReference type="InterPro" id="IPR043129">
    <property type="entry name" value="ATPase_NBD"/>
</dbReference>
<gene>
    <name evidence="1" type="ORF">UT18_C0003G0037</name>
</gene>
<dbReference type="NCBIfam" id="TIGR01175">
    <property type="entry name" value="pilM"/>
    <property type="match status" value="1"/>
</dbReference>
<proteinExistence type="predicted"/>
<dbReference type="Gene3D" id="3.30.420.40">
    <property type="match status" value="2"/>
</dbReference>
<dbReference type="InterPro" id="IPR005883">
    <property type="entry name" value="PilM"/>
</dbReference>
<dbReference type="Proteomes" id="UP000034207">
    <property type="component" value="Unassembled WGS sequence"/>
</dbReference>
<evidence type="ECO:0000313" key="2">
    <source>
        <dbReference type="Proteomes" id="UP000034207"/>
    </source>
</evidence>
<protein>
    <submittedName>
        <fullName evidence="1">Type IV pilus assembly protein PilM</fullName>
    </submittedName>
</protein>
<dbReference type="CDD" id="cd24049">
    <property type="entry name" value="ASKHA_NBD_PilM"/>
    <property type="match status" value="1"/>
</dbReference>
<dbReference type="PANTHER" id="PTHR32432:SF3">
    <property type="entry name" value="ETHANOLAMINE UTILIZATION PROTEIN EUTJ"/>
    <property type="match status" value="1"/>
</dbReference>
<name>A0A0G0LTC2_UNCC2</name>
<accession>A0A0G0LTC2</accession>
<dbReference type="AlphaFoldDB" id="A0A0G0LTC2"/>
<reference evidence="1 2" key="1">
    <citation type="journal article" date="2015" name="Nature">
        <title>rRNA introns, odd ribosomes, and small enigmatic genomes across a large radiation of phyla.</title>
        <authorList>
            <person name="Brown C.T."/>
            <person name="Hug L.A."/>
            <person name="Thomas B.C."/>
            <person name="Sharon I."/>
            <person name="Castelle C.J."/>
            <person name="Singh A."/>
            <person name="Wilkins M.J."/>
            <person name="Williams K.H."/>
            <person name="Banfield J.F."/>
        </authorList>
    </citation>
    <scope>NUCLEOTIDE SEQUENCE [LARGE SCALE GENOMIC DNA]</scope>
</reference>
<dbReference type="Gene3D" id="3.30.1490.300">
    <property type="match status" value="1"/>
</dbReference>
<dbReference type="InterPro" id="IPR050696">
    <property type="entry name" value="FtsA/MreB"/>
</dbReference>
<dbReference type="PANTHER" id="PTHR32432">
    <property type="entry name" value="CELL DIVISION PROTEIN FTSA-RELATED"/>
    <property type="match status" value="1"/>
</dbReference>
<dbReference type="SUPFAM" id="SSF53067">
    <property type="entry name" value="Actin-like ATPase domain"/>
    <property type="match status" value="2"/>
</dbReference>
<dbReference type="EMBL" id="LBVV01000003">
    <property type="protein sequence ID" value="KKQ95178.1"/>
    <property type="molecule type" value="Genomic_DNA"/>
</dbReference>
<sequence>MGLFSRSDEFFGLDIGSTTLKLVQLKASSAKPLLVTYGTASIPIGLSQSDSDIDIRRLAEVIRQLVKGTRATTKNVSTALPENQVFTLVLPFPQMSPSDLKKAVQWQVQQNLPMNIEDVRYDWQVISVPKNANEQVQVMITAAPIERVKRINRIIAEAGLNLVGLETTNIALSRSLATFPGAKSLIVDIGAMSTELAIVENHIVLHSRSISFGGEAFTRAISNTLGLDLAQADQFKCKFGVTLEKLEGRVYKAIKPILATIVDEIIKSMQFFENQFGSRVDLFIISGGSAKMPEIGTFFAKTFNMDVQIANPWKNIAYPVSVQEDIINNAPDYSTVIGLALREVK</sequence>
<dbReference type="PIRSF" id="PIRSF019169">
    <property type="entry name" value="PilM"/>
    <property type="match status" value="1"/>
</dbReference>
<evidence type="ECO:0000313" key="1">
    <source>
        <dbReference type="EMBL" id="KKQ95178.1"/>
    </source>
</evidence>
<dbReference type="STRING" id="1618345.UT18_C0003G0037"/>
<organism evidence="1 2">
    <name type="scientific">candidate division CPR2 bacterium GW2011_GWC2_39_10</name>
    <dbReference type="NCBI Taxonomy" id="1618345"/>
    <lineage>
        <taxon>Bacteria</taxon>
        <taxon>Bacteria division CPR2</taxon>
    </lineage>
</organism>